<geneLocation type="plasmid" evidence="2 3">
    <name>unnamed2</name>
</geneLocation>
<dbReference type="KEGG" id="mech:Q9L42_020870"/>
<evidence type="ECO:0000313" key="3">
    <source>
        <dbReference type="Proteomes" id="UP001225378"/>
    </source>
</evidence>
<organism evidence="2 3">
    <name type="scientific">Methylomarinum roseum</name>
    <dbReference type="NCBI Taxonomy" id="3067653"/>
    <lineage>
        <taxon>Bacteria</taxon>
        <taxon>Pseudomonadati</taxon>
        <taxon>Pseudomonadota</taxon>
        <taxon>Gammaproteobacteria</taxon>
        <taxon>Methylococcales</taxon>
        <taxon>Methylococcaceae</taxon>
        <taxon>Methylomarinum</taxon>
    </lineage>
</organism>
<evidence type="ECO:0000256" key="1">
    <source>
        <dbReference type="SAM" id="MobiDB-lite"/>
    </source>
</evidence>
<feature type="region of interest" description="Disordered" evidence="1">
    <location>
        <begin position="129"/>
        <end position="148"/>
    </location>
</feature>
<dbReference type="EMBL" id="CP157744">
    <property type="protein sequence ID" value="XBS22762.1"/>
    <property type="molecule type" value="Genomic_DNA"/>
</dbReference>
<gene>
    <name evidence="2" type="ORF">Q9L42_020870</name>
</gene>
<dbReference type="Proteomes" id="UP001225378">
    <property type="component" value="Plasmid unnamed2"/>
</dbReference>
<accession>A0AAU7P0J4</accession>
<keyword evidence="3" id="KW-1185">Reference proteome</keyword>
<reference evidence="2 3" key="1">
    <citation type="journal article" date="2024" name="Microbiology">
        <title>Methylomarinum rosea sp. nov., a novel halophilic methanotrophic bacterium from the hypersaline Lake Elton.</title>
        <authorList>
            <person name="Suleimanov R.Z."/>
            <person name="Oshkin I.Y."/>
            <person name="Danilova O.V."/>
            <person name="Suzina N.E."/>
            <person name="Dedysh S.N."/>
        </authorList>
    </citation>
    <scope>NUCLEOTIDE SEQUENCE [LARGE SCALE GENOMIC DNA]</scope>
    <source>
        <strain evidence="2 3">Ch1-1</strain>
        <plasmid evidence="3">unnamed2</plasmid>
    </source>
</reference>
<name>A0AAU7P0J4_9GAMM</name>
<proteinExistence type="predicted"/>
<protein>
    <submittedName>
        <fullName evidence="2">Uncharacterized protein</fullName>
    </submittedName>
</protein>
<dbReference type="RefSeq" id="WP_305906302.1">
    <property type="nucleotide sequence ID" value="NZ_CP157744.1"/>
</dbReference>
<keyword evidence="2" id="KW-0614">Plasmid</keyword>
<evidence type="ECO:0000313" key="2">
    <source>
        <dbReference type="EMBL" id="XBS22762.1"/>
    </source>
</evidence>
<dbReference type="AlphaFoldDB" id="A0AAU7P0J4"/>
<sequence length="179" mass="20875">MQDIQEQLTGNLIRENGSIVGLNRLIRRGRKRGIGDQFKLRIRTTRNSEKDNKYRFTTISIDNHGFDKGFEIAVGKICHWLSLSDGQRSQLMACKKFYQTDADAVKAHNEKEKMLSDQREERLCQKKDRPFMGTDGEERTPSQVRVRDTHQAVPEEFKFSSSMNKMKNALQFFKPRTKC</sequence>